<protein>
    <submittedName>
        <fullName evidence="2">Helix-turn-helix DNA-binding domain protein</fullName>
    </submittedName>
</protein>
<dbReference type="InterPro" id="IPR001387">
    <property type="entry name" value="Cro/C1-type_HTH"/>
</dbReference>
<dbReference type="InterPro" id="IPR010982">
    <property type="entry name" value="Lambda_DNA-bd_dom_sf"/>
</dbReference>
<dbReference type="CDD" id="cd00093">
    <property type="entry name" value="HTH_XRE"/>
    <property type="match status" value="1"/>
</dbReference>
<organism evidence="2 3">
    <name type="scientific">Gordonia phage Skog</name>
    <dbReference type="NCBI Taxonomy" id="2704033"/>
    <lineage>
        <taxon>Viruses</taxon>
        <taxon>Duplodnaviria</taxon>
        <taxon>Heunggongvirae</taxon>
        <taxon>Uroviricota</taxon>
        <taxon>Caudoviricetes</taxon>
        <taxon>Skogvirus</taxon>
        <taxon>Skogvirus Skog</taxon>
    </lineage>
</organism>
<dbReference type="Pfam" id="PF13560">
    <property type="entry name" value="HTH_31"/>
    <property type="match status" value="1"/>
</dbReference>
<reference evidence="2 3" key="1">
    <citation type="submission" date="2020-01" db="EMBL/GenBank/DDBJ databases">
        <authorList>
            <person name="Alvaro L.E."/>
            <person name="Baker K.N."/>
            <person name="Baxter I.S."/>
            <person name="Brown M.R."/>
            <person name="Driscoll K.D."/>
            <person name="Elrubaie J.M."/>
            <person name="Feith S.L."/>
            <person name="Indihar D.F."/>
            <person name="Knoch V.T."/>
            <person name="Koirtyohann K.M."/>
            <person name="Kratz M.A."/>
            <person name="Lear A.H."/>
            <person name="Lindblom K.E."/>
            <person name="Marcus E.R."/>
            <person name="Murphy M.E."/>
            <person name="Sensor R."/>
            <person name="Sherman S.J."/>
            <person name="Swift V.R."/>
            <person name="White K.E."/>
            <person name="Wills S.J."/>
            <person name="Gatt S.M."/>
            <person name="Lohbauer S.A."/>
            <person name="Power T.R."/>
            <person name="Rosales K.A."/>
            <person name="Sisson B.M."/>
            <person name="Isern S."/>
            <person name="Michael S.F."/>
            <person name="Sunnen C.N."/>
            <person name="Garlena R.A."/>
            <person name="Russell D.A."/>
            <person name="Pope W.H."/>
            <person name="Jacobs-Sera D."/>
            <person name="Hatfull G.F."/>
        </authorList>
    </citation>
    <scope>NUCLEOTIDE SEQUENCE [LARGE SCALE GENOMIC DNA]</scope>
</reference>
<keyword evidence="2" id="KW-0238">DNA-binding</keyword>
<dbReference type="GeneID" id="64766498"/>
<feature type="domain" description="HTH cro/C1-type" evidence="1">
    <location>
        <begin position="16"/>
        <end position="70"/>
    </location>
</feature>
<dbReference type="GO" id="GO:0003677">
    <property type="term" value="F:DNA binding"/>
    <property type="evidence" value="ECO:0007669"/>
    <property type="project" value="UniProtKB-KW"/>
</dbReference>
<evidence type="ECO:0000313" key="2">
    <source>
        <dbReference type="EMBL" id="QIG58168.1"/>
    </source>
</evidence>
<dbReference type="SMART" id="SM00530">
    <property type="entry name" value="HTH_XRE"/>
    <property type="match status" value="1"/>
</dbReference>
<accession>A0A6G6XJ96</accession>
<dbReference type="Gene3D" id="1.10.3100.10">
    <property type="entry name" value="Putative cytoplasmic protein"/>
    <property type="match status" value="1"/>
</dbReference>
<dbReference type="PROSITE" id="PS50943">
    <property type="entry name" value="HTH_CROC1"/>
    <property type="match status" value="1"/>
</dbReference>
<dbReference type="EMBL" id="MN908687">
    <property type="protein sequence ID" value="QIG58168.1"/>
    <property type="molecule type" value="Genomic_DNA"/>
</dbReference>
<name>A0A6G6XJ96_9CAUD</name>
<proteinExistence type="predicted"/>
<dbReference type="KEGG" id="vg:64766498"/>
<dbReference type="SUPFAM" id="SSF47413">
    <property type="entry name" value="lambda repressor-like DNA-binding domains"/>
    <property type="match status" value="1"/>
</dbReference>
<dbReference type="InterPro" id="IPR027910">
    <property type="entry name" value="YdiL_sf"/>
</dbReference>
<gene>
    <name evidence="2" type="primary">16</name>
    <name evidence="2" type="ORF">SEA_SKOG_16</name>
</gene>
<evidence type="ECO:0000259" key="1">
    <source>
        <dbReference type="PROSITE" id="PS50943"/>
    </source>
</evidence>
<sequence length="129" mass="14580">MTAPTKTYLWGHTAELRLARAKLGLTQFEMSSALGMKKRSWQMMETGEQAVPSTLFADIEKLFATHEREVAELKDWFTFDPENRVFDFPAGIDNWRRSVVAAAARDVPLQVDCADDRDARDLQASGELS</sequence>
<keyword evidence="3" id="KW-1185">Reference proteome</keyword>
<dbReference type="Proteomes" id="UP000503093">
    <property type="component" value="Segment"/>
</dbReference>
<evidence type="ECO:0000313" key="3">
    <source>
        <dbReference type="Proteomes" id="UP000503093"/>
    </source>
</evidence>
<dbReference type="RefSeq" id="YP_010059266.1">
    <property type="nucleotide sequence ID" value="NC_054725.1"/>
</dbReference>